<dbReference type="AlphaFoldDB" id="A0A3D9Q4Q6"/>
<name>A0A3D9Q4Q6_9BACL</name>
<reference evidence="2 3" key="1">
    <citation type="submission" date="2018-08" db="EMBL/GenBank/DDBJ databases">
        <title>Genomic Encyclopedia of Type Strains, Phase III (KMG-III): the genomes of soil and plant-associated and newly described type strains.</title>
        <authorList>
            <person name="Whitman W."/>
        </authorList>
    </citation>
    <scope>NUCLEOTIDE SEQUENCE [LARGE SCALE GENOMIC DNA]</scope>
    <source>
        <strain evidence="2 3">CGMCC 1.10966</strain>
    </source>
</reference>
<accession>A0A3D9Q4Q6</accession>
<dbReference type="InterPro" id="IPR013022">
    <property type="entry name" value="Xyl_isomerase-like_TIM-brl"/>
</dbReference>
<dbReference type="RefSeq" id="WP_116192415.1">
    <property type="nucleotide sequence ID" value="NZ_QTTN01000055.1"/>
</dbReference>
<dbReference type="OrthoDB" id="9779184at2"/>
<dbReference type="GO" id="GO:0016853">
    <property type="term" value="F:isomerase activity"/>
    <property type="evidence" value="ECO:0007669"/>
    <property type="project" value="UniProtKB-KW"/>
</dbReference>
<keyword evidence="2" id="KW-0413">Isomerase</keyword>
<dbReference type="Pfam" id="PF01261">
    <property type="entry name" value="AP_endonuc_2"/>
    <property type="match status" value="1"/>
</dbReference>
<gene>
    <name evidence="2" type="ORF">A8990_15518</name>
</gene>
<evidence type="ECO:0000259" key="1">
    <source>
        <dbReference type="Pfam" id="PF01261"/>
    </source>
</evidence>
<dbReference type="SUPFAM" id="SSF51658">
    <property type="entry name" value="Xylose isomerase-like"/>
    <property type="match status" value="1"/>
</dbReference>
<organism evidence="2 3">
    <name type="scientific">Paenibacillus taihuensis</name>
    <dbReference type="NCBI Taxonomy" id="1156355"/>
    <lineage>
        <taxon>Bacteria</taxon>
        <taxon>Bacillati</taxon>
        <taxon>Bacillota</taxon>
        <taxon>Bacilli</taxon>
        <taxon>Bacillales</taxon>
        <taxon>Paenibacillaceae</taxon>
        <taxon>Paenibacillus</taxon>
    </lineage>
</organism>
<keyword evidence="3" id="KW-1185">Reference proteome</keyword>
<dbReference type="PANTHER" id="PTHR12110">
    <property type="entry name" value="HYDROXYPYRUVATE ISOMERASE"/>
    <property type="match status" value="1"/>
</dbReference>
<dbReference type="InterPro" id="IPR050312">
    <property type="entry name" value="IolE/XylAMocC-like"/>
</dbReference>
<sequence>MTIACSTSVRCGSSLDAALRTVAELGFRSVDLLAIDGWVHVNPSDLVSDWEGTVSRLDDRLSAYGLVPLALNTGTGPQLHDRSEAACELRRAEIAALIRLMQRYGVQLAAIQPLGNDASRPWADVLADCVATLREYDTAAREAGVAFALELHIHSPFETLEQARALIAAMPEVKLVYDPSHFVMQGIDIRETEWLMDHAVHVHVRDAARDRMQAHLGEGDVDLDWMLGTLARRGYSGHFSIEYLEDGGMDVLGDVIGVRDAILRYFPEGK</sequence>
<proteinExistence type="predicted"/>
<dbReference type="Proteomes" id="UP000256304">
    <property type="component" value="Unassembled WGS sequence"/>
</dbReference>
<dbReference type="Gene3D" id="3.20.20.150">
    <property type="entry name" value="Divalent-metal-dependent TIM barrel enzymes"/>
    <property type="match status" value="1"/>
</dbReference>
<evidence type="ECO:0000313" key="2">
    <source>
        <dbReference type="EMBL" id="REE57440.1"/>
    </source>
</evidence>
<protein>
    <submittedName>
        <fullName evidence="2">Sugar phosphate isomerase/epimerase</fullName>
    </submittedName>
</protein>
<comment type="caution">
    <text evidence="2">The sequence shown here is derived from an EMBL/GenBank/DDBJ whole genome shotgun (WGS) entry which is preliminary data.</text>
</comment>
<dbReference type="EMBL" id="QTTN01000055">
    <property type="protein sequence ID" value="REE57440.1"/>
    <property type="molecule type" value="Genomic_DNA"/>
</dbReference>
<evidence type="ECO:0000313" key="3">
    <source>
        <dbReference type="Proteomes" id="UP000256304"/>
    </source>
</evidence>
<feature type="domain" description="Xylose isomerase-like TIM barrel" evidence="1">
    <location>
        <begin position="20"/>
        <end position="245"/>
    </location>
</feature>
<dbReference type="InterPro" id="IPR036237">
    <property type="entry name" value="Xyl_isomerase-like_sf"/>
</dbReference>